<dbReference type="InterPro" id="IPR024311">
    <property type="entry name" value="Lipocalin-like"/>
</dbReference>
<proteinExistence type="predicted"/>
<dbReference type="EMBL" id="CP050861">
    <property type="protein sequence ID" value="UTD15787.1"/>
    <property type="molecule type" value="Genomic_DNA"/>
</dbReference>
<feature type="domain" description="Lipocalin-like" evidence="1">
    <location>
        <begin position="27"/>
        <end position="106"/>
    </location>
</feature>
<dbReference type="Pfam" id="PF13648">
    <property type="entry name" value="Lipocalin_4"/>
    <property type="match status" value="1"/>
</dbReference>
<organism evidence="2 3">
    <name type="scientific">Tenacibaculum mesophilum</name>
    <dbReference type="NCBI Taxonomy" id="104268"/>
    <lineage>
        <taxon>Bacteria</taxon>
        <taxon>Pseudomonadati</taxon>
        <taxon>Bacteroidota</taxon>
        <taxon>Flavobacteriia</taxon>
        <taxon>Flavobacteriales</taxon>
        <taxon>Flavobacteriaceae</taxon>
        <taxon>Tenacibaculum</taxon>
    </lineage>
</organism>
<accession>A0AAE9MM15</accession>
<evidence type="ECO:0000313" key="3">
    <source>
        <dbReference type="Proteomes" id="UP001056837"/>
    </source>
</evidence>
<dbReference type="Proteomes" id="UP001056837">
    <property type="component" value="Chromosome"/>
</dbReference>
<sequence>MYRIVLLVILFLISLSLFSQKSLKSKLIGKWRIQNYEVFGEVHQPSLKESNDYILFKTNMFFEAFSEGYHDKGTWRLNGGTKISLIVDNNEILDATVLQITSDFLTIKYNTKELNYIIFHYKKQ</sequence>
<evidence type="ECO:0000313" key="2">
    <source>
        <dbReference type="EMBL" id="UTD15787.1"/>
    </source>
</evidence>
<dbReference type="AlphaFoldDB" id="A0AAE9MM15"/>
<protein>
    <submittedName>
        <fullName evidence="2">Lipocalin family protein</fullName>
    </submittedName>
</protein>
<reference evidence="2" key="1">
    <citation type="submission" date="2020-04" db="EMBL/GenBank/DDBJ databases">
        <title>Tenacibaculum mesophilum bac2.</title>
        <authorList>
            <person name="Li M."/>
        </authorList>
    </citation>
    <scope>NUCLEOTIDE SEQUENCE</scope>
    <source>
        <strain evidence="2">Bac2</strain>
    </source>
</reference>
<name>A0AAE9MM15_9FLAO</name>
<evidence type="ECO:0000259" key="1">
    <source>
        <dbReference type="Pfam" id="PF13648"/>
    </source>
</evidence>
<gene>
    <name evidence="2" type="ORF">HER15_10025</name>
</gene>
<dbReference type="RefSeq" id="WP_253679311.1">
    <property type="nucleotide sequence ID" value="NZ_CP050861.1"/>
</dbReference>